<organism evidence="1 2">
    <name type="scientific">Caerostris darwini</name>
    <dbReference type="NCBI Taxonomy" id="1538125"/>
    <lineage>
        <taxon>Eukaryota</taxon>
        <taxon>Metazoa</taxon>
        <taxon>Ecdysozoa</taxon>
        <taxon>Arthropoda</taxon>
        <taxon>Chelicerata</taxon>
        <taxon>Arachnida</taxon>
        <taxon>Araneae</taxon>
        <taxon>Araneomorphae</taxon>
        <taxon>Entelegynae</taxon>
        <taxon>Araneoidea</taxon>
        <taxon>Araneidae</taxon>
        <taxon>Caerostris</taxon>
    </lineage>
</organism>
<reference evidence="1 2" key="1">
    <citation type="submission" date="2021-06" db="EMBL/GenBank/DDBJ databases">
        <title>Caerostris darwini draft genome.</title>
        <authorList>
            <person name="Kono N."/>
            <person name="Arakawa K."/>
        </authorList>
    </citation>
    <scope>NUCLEOTIDE SEQUENCE [LARGE SCALE GENOMIC DNA]</scope>
</reference>
<comment type="caution">
    <text evidence="1">The sequence shown here is derived from an EMBL/GenBank/DDBJ whole genome shotgun (WGS) entry which is preliminary data.</text>
</comment>
<protein>
    <submittedName>
        <fullName evidence="1">Uncharacterized protein</fullName>
    </submittedName>
</protein>
<evidence type="ECO:0000313" key="1">
    <source>
        <dbReference type="EMBL" id="GIY56932.1"/>
    </source>
</evidence>
<dbReference type="EMBL" id="BPLQ01011248">
    <property type="protein sequence ID" value="GIY56932.1"/>
    <property type="molecule type" value="Genomic_DNA"/>
</dbReference>
<keyword evidence="2" id="KW-1185">Reference proteome</keyword>
<dbReference type="Proteomes" id="UP001054837">
    <property type="component" value="Unassembled WGS sequence"/>
</dbReference>
<name>A0AAV4UGE6_9ARAC</name>
<proteinExistence type="predicted"/>
<sequence>MPHLHTLGWAYEHVKAIRRWASATLRSSMYEYLVLMYTAGSWVYPPLSKQDKAVHEKNMAISNPLHRA</sequence>
<dbReference type="AlphaFoldDB" id="A0AAV4UGE6"/>
<accession>A0AAV4UGE6</accession>
<gene>
    <name evidence="1" type="ORF">CDAR_86541</name>
</gene>
<evidence type="ECO:0000313" key="2">
    <source>
        <dbReference type="Proteomes" id="UP001054837"/>
    </source>
</evidence>